<dbReference type="Pfam" id="PF01090">
    <property type="entry name" value="Ribosomal_S19e"/>
    <property type="match status" value="1"/>
</dbReference>
<dbReference type="SMART" id="SM01413">
    <property type="entry name" value="Ribosomal_S19e"/>
    <property type="match status" value="1"/>
</dbReference>
<proteinExistence type="inferred from homology"/>
<dbReference type="InterPro" id="IPR001266">
    <property type="entry name" value="Ribosomal_eS19"/>
</dbReference>
<dbReference type="EMBL" id="CAJPIN010050662">
    <property type="protein sequence ID" value="CAG2066125.1"/>
    <property type="molecule type" value="Genomic_DNA"/>
</dbReference>
<sequence length="57" mass="6496">TGKMKVPEWVDLVKSARFKELAPYDEDWYYTRCAALARHIYFRSPVGVGAVTKIFGG</sequence>
<keyword evidence="5" id="KW-1185">Reference proteome</keyword>
<name>A0ABN7PJ23_TIMPD</name>
<gene>
    <name evidence="4" type="ORF">TPAB3V08_LOCUS13068</name>
</gene>
<evidence type="ECO:0000256" key="1">
    <source>
        <dbReference type="ARBA" id="ARBA00010014"/>
    </source>
</evidence>
<feature type="non-terminal residue" evidence="4">
    <location>
        <position position="1"/>
    </location>
</feature>
<evidence type="ECO:0008006" key="6">
    <source>
        <dbReference type="Google" id="ProtNLM"/>
    </source>
</evidence>
<dbReference type="Proteomes" id="UP001153148">
    <property type="component" value="Unassembled WGS sequence"/>
</dbReference>
<reference evidence="4" key="1">
    <citation type="submission" date="2021-03" db="EMBL/GenBank/DDBJ databases">
        <authorList>
            <person name="Tran Van P."/>
        </authorList>
    </citation>
    <scope>NUCLEOTIDE SEQUENCE</scope>
</reference>
<comment type="similarity">
    <text evidence="1">Belongs to the eukaryotic ribosomal protein eS19 family.</text>
</comment>
<dbReference type="PANTHER" id="PTHR11710">
    <property type="entry name" value="40S RIBOSOMAL PROTEIN S19"/>
    <property type="match status" value="1"/>
</dbReference>
<keyword evidence="2" id="KW-0689">Ribosomal protein</keyword>
<evidence type="ECO:0000313" key="4">
    <source>
        <dbReference type="EMBL" id="CAG2066125.1"/>
    </source>
</evidence>
<evidence type="ECO:0000256" key="3">
    <source>
        <dbReference type="ARBA" id="ARBA00023274"/>
    </source>
</evidence>
<dbReference type="SUPFAM" id="SSF46785">
    <property type="entry name" value="Winged helix' DNA-binding domain"/>
    <property type="match status" value="1"/>
</dbReference>
<organism evidence="4 5">
    <name type="scientific">Timema podura</name>
    <name type="common">Walking stick</name>
    <dbReference type="NCBI Taxonomy" id="61482"/>
    <lineage>
        <taxon>Eukaryota</taxon>
        <taxon>Metazoa</taxon>
        <taxon>Ecdysozoa</taxon>
        <taxon>Arthropoda</taxon>
        <taxon>Hexapoda</taxon>
        <taxon>Insecta</taxon>
        <taxon>Pterygota</taxon>
        <taxon>Neoptera</taxon>
        <taxon>Polyneoptera</taxon>
        <taxon>Phasmatodea</taxon>
        <taxon>Timematodea</taxon>
        <taxon>Timematoidea</taxon>
        <taxon>Timematidae</taxon>
        <taxon>Timema</taxon>
    </lineage>
</organism>
<dbReference type="Gene3D" id="1.10.10.10">
    <property type="entry name" value="Winged helix-like DNA-binding domain superfamily/Winged helix DNA-binding domain"/>
    <property type="match status" value="1"/>
</dbReference>
<dbReference type="PANTHER" id="PTHR11710:SF0">
    <property type="entry name" value="40S RIBOSOMAL PROTEIN S19"/>
    <property type="match status" value="1"/>
</dbReference>
<protein>
    <recommendedName>
        <fullName evidence="6">Ribosomal protein S19</fullName>
    </recommendedName>
</protein>
<evidence type="ECO:0000313" key="5">
    <source>
        <dbReference type="Proteomes" id="UP001153148"/>
    </source>
</evidence>
<dbReference type="InterPro" id="IPR036388">
    <property type="entry name" value="WH-like_DNA-bd_sf"/>
</dbReference>
<comment type="caution">
    <text evidence="4">The sequence shown here is derived from an EMBL/GenBank/DDBJ whole genome shotgun (WGS) entry which is preliminary data.</text>
</comment>
<dbReference type="InterPro" id="IPR036390">
    <property type="entry name" value="WH_DNA-bd_sf"/>
</dbReference>
<accession>A0ABN7PJ23</accession>
<evidence type="ECO:0000256" key="2">
    <source>
        <dbReference type="ARBA" id="ARBA00022980"/>
    </source>
</evidence>
<keyword evidence="3" id="KW-0687">Ribonucleoprotein</keyword>